<dbReference type="InterPro" id="IPR057499">
    <property type="entry name" value="Kelch_FKB95"/>
</dbReference>
<dbReference type="PANTHER" id="PTHR24414:SF82">
    <property type="entry name" value="GALACTOSE OXIDASE_KELCH REPEAT SUPERFAMILY PROTEIN"/>
    <property type="match status" value="1"/>
</dbReference>
<dbReference type="EMBL" id="CACVBM020000366">
    <property type="protein sequence ID" value="CAA7018301.1"/>
    <property type="molecule type" value="Genomic_DNA"/>
</dbReference>
<dbReference type="Pfam" id="PF25210">
    <property type="entry name" value="Kelch_FKB95"/>
    <property type="match status" value="1"/>
</dbReference>
<dbReference type="PANTHER" id="PTHR24414">
    <property type="entry name" value="F-BOX/KELCH-REPEAT PROTEIN SKIP4"/>
    <property type="match status" value="1"/>
</dbReference>
<dbReference type="InterPro" id="IPR001810">
    <property type="entry name" value="F-box_dom"/>
</dbReference>
<dbReference type="SUPFAM" id="SSF117281">
    <property type="entry name" value="Kelch motif"/>
    <property type="match status" value="1"/>
</dbReference>
<dbReference type="SMART" id="SM00256">
    <property type="entry name" value="FBOX"/>
    <property type="match status" value="1"/>
</dbReference>
<dbReference type="Pfam" id="PF00646">
    <property type="entry name" value="F-box"/>
    <property type="match status" value="1"/>
</dbReference>
<keyword evidence="3" id="KW-1185">Reference proteome</keyword>
<gene>
    <name evidence="2" type="ORF">MERR_LOCUS5536</name>
</gene>
<dbReference type="Gene3D" id="2.120.10.80">
    <property type="entry name" value="Kelch-type beta propeller"/>
    <property type="match status" value="1"/>
</dbReference>
<name>A0A6D2HSB6_9BRAS</name>
<dbReference type="Proteomes" id="UP000467841">
    <property type="component" value="Unassembled WGS sequence"/>
</dbReference>
<comment type="caution">
    <text evidence="2">The sequence shown here is derived from an EMBL/GenBank/DDBJ whole genome shotgun (WGS) entry which is preliminary data.</text>
</comment>
<dbReference type="PROSITE" id="PS50181">
    <property type="entry name" value="FBOX"/>
    <property type="match status" value="1"/>
</dbReference>
<accession>A0A6D2HSB6</accession>
<protein>
    <recommendedName>
        <fullName evidence="1">F-box domain-containing protein</fullName>
    </recommendedName>
</protein>
<dbReference type="CDD" id="cd22152">
    <property type="entry name" value="F-box_AtAFR-like"/>
    <property type="match status" value="1"/>
</dbReference>
<feature type="domain" description="F-box" evidence="1">
    <location>
        <begin position="1"/>
        <end position="44"/>
    </location>
</feature>
<reference evidence="2" key="1">
    <citation type="submission" date="2020-01" db="EMBL/GenBank/DDBJ databases">
        <authorList>
            <person name="Mishra B."/>
        </authorList>
    </citation>
    <scope>NUCLEOTIDE SEQUENCE [LARGE SCALE GENOMIC DNA]</scope>
</reference>
<dbReference type="OrthoDB" id="45365at2759"/>
<evidence type="ECO:0000313" key="3">
    <source>
        <dbReference type="Proteomes" id="UP000467841"/>
    </source>
</evidence>
<dbReference type="AlphaFoldDB" id="A0A6D2HSB6"/>
<proteinExistence type="predicted"/>
<organism evidence="2 3">
    <name type="scientific">Microthlaspi erraticum</name>
    <dbReference type="NCBI Taxonomy" id="1685480"/>
    <lineage>
        <taxon>Eukaryota</taxon>
        <taxon>Viridiplantae</taxon>
        <taxon>Streptophyta</taxon>
        <taxon>Embryophyta</taxon>
        <taxon>Tracheophyta</taxon>
        <taxon>Spermatophyta</taxon>
        <taxon>Magnoliopsida</taxon>
        <taxon>eudicotyledons</taxon>
        <taxon>Gunneridae</taxon>
        <taxon>Pentapetalae</taxon>
        <taxon>rosids</taxon>
        <taxon>malvids</taxon>
        <taxon>Brassicales</taxon>
        <taxon>Brassicaceae</taxon>
        <taxon>Coluteocarpeae</taxon>
        <taxon>Microthlaspi</taxon>
    </lineage>
</organism>
<evidence type="ECO:0000259" key="1">
    <source>
        <dbReference type="PROSITE" id="PS50181"/>
    </source>
</evidence>
<dbReference type="InterPro" id="IPR050354">
    <property type="entry name" value="F-box/kelch-repeat_ARATH"/>
</dbReference>
<sequence>MRNLPDDLLLNCLARVSRLHYPILTLVSKRFRSLVASIELYSTRTLLRRTESCLYLCLSFSSIFQFEPPKPRWFTLCQRPTRIPKPSSGRCFRRKLEEKKKKKKPKPIDYLMVSVPTHNFSPRNHTWNEAPSMRMIREYPIASVVDGKMYVLDGLAGPGSLDSIEVFDLKTRMWEDLPSPRAEIFEGSLVLRSLGMNGKLYVCGTGKSMVYEPKEDKWDVVVVEESVKPPFFSSCVVVNNVMYSPMMSEMIHWYDSVGRSWRVLKGLEELPKLPKRCSRVKLVDYGGKIAVLWVKKVRSAVGFGKKRIWCAVIAVERRSSDDEQEEVYGKIEWCHVVLTVPKSCHLLDLLPVKV</sequence>
<dbReference type="InterPro" id="IPR015915">
    <property type="entry name" value="Kelch-typ_b-propeller"/>
</dbReference>
<evidence type="ECO:0000313" key="2">
    <source>
        <dbReference type="EMBL" id="CAA7018301.1"/>
    </source>
</evidence>